<evidence type="ECO:0000313" key="1">
    <source>
        <dbReference type="EMBL" id="RAL05249.1"/>
    </source>
</evidence>
<evidence type="ECO:0000313" key="2">
    <source>
        <dbReference type="Proteomes" id="UP000249402"/>
    </source>
</evidence>
<dbReference type="GeneID" id="37218452"/>
<accession>A0A395HCP4</accession>
<protein>
    <submittedName>
        <fullName evidence="1">Uncharacterized protein</fullName>
    </submittedName>
</protein>
<dbReference type="RefSeq" id="XP_025579576.1">
    <property type="nucleotide sequence ID" value="XM_025713587.1"/>
</dbReference>
<organism evidence="1 2">
    <name type="scientific">Aspergillus ibericus CBS 121593</name>
    <dbReference type="NCBI Taxonomy" id="1448316"/>
    <lineage>
        <taxon>Eukaryota</taxon>
        <taxon>Fungi</taxon>
        <taxon>Dikarya</taxon>
        <taxon>Ascomycota</taxon>
        <taxon>Pezizomycotina</taxon>
        <taxon>Eurotiomycetes</taxon>
        <taxon>Eurotiomycetidae</taxon>
        <taxon>Eurotiales</taxon>
        <taxon>Aspergillaceae</taxon>
        <taxon>Aspergillus</taxon>
        <taxon>Aspergillus subgen. Circumdati</taxon>
    </lineage>
</organism>
<reference evidence="1 2" key="1">
    <citation type="submission" date="2018-02" db="EMBL/GenBank/DDBJ databases">
        <title>The genomes of Aspergillus section Nigri reveals drivers in fungal speciation.</title>
        <authorList>
            <consortium name="DOE Joint Genome Institute"/>
            <person name="Vesth T.C."/>
            <person name="Nybo J."/>
            <person name="Theobald S."/>
            <person name="Brandl J."/>
            <person name="Frisvad J.C."/>
            <person name="Nielsen K.F."/>
            <person name="Lyhne E.K."/>
            <person name="Kogle M.E."/>
            <person name="Kuo A."/>
            <person name="Riley R."/>
            <person name="Clum A."/>
            <person name="Nolan M."/>
            <person name="Lipzen A."/>
            <person name="Salamov A."/>
            <person name="Henrissat B."/>
            <person name="Wiebenga A."/>
            <person name="De vries R.P."/>
            <person name="Grigoriev I.V."/>
            <person name="Mortensen U.H."/>
            <person name="Andersen M.R."/>
            <person name="Baker S.E."/>
        </authorList>
    </citation>
    <scope>NUCLEOTIDE SEQUENCE [LARGE SCALE GENOMIC DNA]</scope>
    <source>
        <strain evidence="1 2">CBS 121593</strain>
    </source>
</reference>
<dbReference type="AlphaFoldDB" id="A0A395HCP4"/>
<dbReference type="EMBL" id="KZ824421">
    <property type="protein sequence ID" value="RAL05249.1"/>
    <property type="molecule type" value="Genomic_DNA"/>
</dbReference>
<dbReference type="VEuPathDB" id="FungiDB:BO80DRAFT_131757"/>
<gene>
    <name evidence="1" type="ORF">BO80DRAFT_131757</name>
</gene>
<dbReference type="Proteomes" id="UP000249402">
    <property type="component" value="Unassembled WGS sequence"/>
</dbReference>
<proteinExistence type="predicted"/>
<name>A0A395HCP4_9EURO</name>
<keyword evidence="2" id="KW-1185">Reference proteome</keyword>
<sequence length="202" mass="22443">MSEGMPSPSAGLASGRYVPYTAREKNAHPRFYSSTCHRCFEERRLSSPMSQSVGALHRWYCHGSQSGLTQAFVAATSGRIRMHIRPLSRIRIQLPVLCSLTVQHMRDGRRGRAVACPEPLCQMECSIPAAHPSKRSAKDAFSHGPLAWLVSQGKMATDHASLCHAMQVILGWLGLRQRWMYRLLATLTVGSVTRYSMFVGVS</sequence>